<keyword evidence="2" id="KW-1185">Reference proteome</keyword>
<evidence type="ECO:0000313" key="1">
    <source>
        <dbReference type="EMBL" id="KAF7417939.1"/>
    </source>
</evidence>
<proteinExistence type="predicted"/>
<protein>
    <submittedName>
        <fullName evidence="1">Uncharacterized protein</fullName>
    </submittedName>
</protein>
<dbReference type="EMBL" id="JACSDZ010000001">
    <property type="protein sequence ID" value="KAF7417939.1"/>
    <property type="molecule type" value="Genomic_DNA"/>
</dbReference>
<accession>A0A834NUG1</accession>
<organism evidence="1 2">
    <name type="scientific">Vespula germanica</name>
    <name type="common">German yellow jacket</name>
    <name type="synonym">Paravespula germanica</name>
    <dbReference type="NCBI Taxonomy" id="30212"/>
    <lineage>
        <taxon>Eukaryota</taxon>
        <taxon>Metazoa</taxon>
        <taxon>Ecdysozoa</taxon>
        <taxon>Arthropoda</taxon>
        <taxon>Hexapoda</taxon>
        <taxon>Insecta</taxon>
        <taxon>Pterygota</taxon>
        <taxon>Neoptera</taxon>
        <taxon>Endopterygota</taxon>
        <taxon>Hymenoptera</taxon>
        <taxon>Apocrita</taxon>
        <taxon>Aculeata</taxon>
        <taxon>Vespoidea</taxon>
        <taxon>Vespidae</taxon>
        <taxon>Vespinae</taxon>
        <taxon>Vespula</taxon>
    </lineage>
</organism>
<reference evidence="1" key="1">
    <citation type="journal article" date="2020" name="G3 (Bethesda)">
        <title>High-Quality Assemblies for Three Invasive Social Wasps from the &lt;i&gt;Vespula&lt;/i&gt; Genus.</title>
        <authorList>
            <person name="Harrop T.W.R."/>
            <person name="Guhlin J."/>
            <person name="McLaughlin G.M."/>
            <person name="Permina E."/>
            <person name="Stockwell P."/>
            <person name="Gilligan J."/>
            <person name="Le Lec M.F."/>
            <person name="Gruber M.A.M."/>
            <person name="Quinn O."/>
            <person name="Lovegrove M."/>
            <person name="Duncan E.J."/>
            <person name="Remnant E.J."/>
            <person name="Van Eeckhoven J."/>
            <person name="Graham B."/>
            <person name="Knapp R.A."/>
            <person name="Langford K.W."/>
            <person name="Kronenberg Z."/>
            <person name="Press M.O."/>
            <person name="Eacker S.M."/>
            <person name="Wilson-Rankin E.E."/>
            <person name="Purcell J."/>
            <person name="Lester P.J."/>
            <person name="Dearden P.K."/>
        </authorList>
    </citation>
    <scope>NUCLEOTIDE SEQUENCE</scope>
    <source>
        <strain evidence="1">Linc-1</strain>
    </source>
</reference>
<evidence type="ECO:0000313" key="2">
    <source>
        <dbReference type="Proteomes" id="UP000617340"/>
    </source>
</evidence>
<comment type="caution">
    <text evidence="1">The sequence shown here is derived from an EMBL/GenBank/DDBJ whole genome shotgun (WGS) entry which is preliminary data.</text>
</comment>
<dbReference type="AlphaFoldDB" id="A0A834NUG1"/>
<name>A0A834NUG1_VESGE</name>
<dbReference type="Proteomes" id="UP000617340">
    <property type="component" value="Unassembled WGS sequence"/>
</dbReference>
<gene>
    <name evidence="1" type="ORF">HZH68_000592</name>
</gene>
<sequence>MVCEAVLPAGKSIYGNAGWRALSSCCYCSVIPKASIRAAPALAPAPAPAIAIAATETVRFHERIQT</sequence>